<evidence type="ECO:0000313" key="3">
    <source>
        <dbReference type="Proteomes" id="UP000031668"/>
    </source>
</evidence>
<dbReference type="Pfam" id="PF13358">
    <property type="entry name" value="DDE_3"/>
    <property type="match status" value="1"/>
</dbReference>
<dbReference type="OrthoDB" id="5980266at2759"/>
<accession>A0A0C2NCY9</accession>
<keyword evidence="3" id="KW-1185">Reference proteome</keyword>
<evidence type="ECO:0000259" key="1">
    <source>
        <dbReference type="Pfam" id="PF13358"/>
    </source>
</evidence>
<dbReference type="AlphaFoldDB" id="A0A0C2NCY9"/>
<dbReference type="Proteomes" id="UP000031668">
    <property type="component" value="Unassembled WGS sequence"/>
</dbReference>
<sequence>MTPKLNEAANRGQKISVLVAISISAVLSFCIDVDAINENSFTDLTEFQKFPPIGGSNIIIIDKERIHKVRKIKALLSHNTVRFEYLPTYSLQLNPIEEYFSKFENSTRRMRNETLTRQQLKDIALEILETDRECNMRGYFRHENVQRNRISTRTLLKAINI</sequence>
<comment type="caution">
    <text evidence="2">The sequence shown here is derived from an EMBL/GenBank/DDBJ whole genome shotgun (WGS) entry which is preliminary data.</text>
</comment>
<proteinExistence type="predicted"/>
<dbReference type="PANTHER" id="PTHR46564:SF1">
    <property type="entry name" value="TRANSPOSASE"/>
    <property type="match status" value="1"/>
</dbReference>
<organism evidence="2 3">
    <name type="scientific">Thelohanellus kitauei</name>
    <name type="common">Myxosporean</name>
    <dbReference type="NCBI Taxonomy" id="669202"/>
    <lineage>
        <taxon>Eukaryota</taxon>
        <taxon>Metazoa</taxon>
        <taxon>Cnidaria</taxon>
        <taxon>Myxozoa</taxon>
        <taxon>Myxosporea</taxon>
        <taxon>Bivalvulida</taxon>
        <taxon>Platysporina</taxon>
        <taxon>Myxobolidae</taxon>
        <taxon>Thelohanellus</taxon>
    </lineage>
</organism>
<dbReference type="GO" id="GO:0003676">
    <property type="term" value="F:nucleic acid binding"/>
    <property type="evidence" value="ECO:0007669"/>
    <property type="project" value="InterPro"/>
</dbReference>
<evidence type="ECO:0000313" key="2">
    <source>
        <dbReference type="EMBL" id="KII74140.1"/>
    </source>
</evidence>
<name>A0A0C2NCY9_THEKT</name>
<protein>
    <recommendedName>
        <fullName evidence="1">Tc1-like transposase DDE domain-containing protein</fullName>
    </recommendedName>
</protein>
<dbReference type="InterPro" id="IPR038717">
    <property type="entry name" value="Tc1-like_DDE_dom"/>
</dbReference>
<dbReference type="Gene3D" id="3.30.420.10">
    <property type="entry name" value="Ribonuclease H-like superfamily/Ribonuclease H"/>
    <property type="match status" value="1"/>
</dbReference>
<feature type="domain" description="Tc1-like transposase DDE" evidence="1">
    <location>
        <begin position="4"/>
        <end position="114"/>
    </location>
</feature>
<reference evidence="2 3" key="1">
    <citation type="journal article" date="2014" name="Genome Biol. Evol.">
        <title>The genome of the myxosporean Thelohanellus kitauei shows adaptations to nutrient acquisition within its fish host.</title>
        <authorList>
            <person name="Yang Y."/>
            <person name="Xiong J."/>
            <person name="Zhou Z."/>
            <person name="Huo F."/>
            <person name="Miao W."/>
            <person name="Ran C."/>
            <person name="Liu Y."/>
            <person name="Zhang J."/>
            <person name="Feng J."/>
            <person name="Wang M."/>
            <person name="Wang M."/>
            <person name="Wang L."/>
            <person name="Yao B."/>
        </authorList>
    </citation>
    <scope>NUCLEOTIDE SEQUENCE [LARGE SCALE GENOMIC DNA]</scope>
    <source>
        <strain evidence="2">Wuqing</strain>
    </source>
</reference>
<gene>
    <name evidence="2" type="ORF">RF11_01791</name>
</gene>
<dbReference type="InterPro" id="IPR036397">
    <property type="entry name" value="RNaseH_sf"/>
</dbReference>
<dbReference type="PANTHER" id="PTHR46564">
    <property type="entry name" value="TRANSPOSASE"/>
    <property type="match status" value="1"/>
</dbReference>
<dbReference type="EMBL" id="JWZT01000521">
    <property type="protein sequence ID" value="KII74140.1"/>
    <property type="molecule type" value="Genomic_DNA"/>
</dbReference>